<dbReference type="InterPro" id="IPR042983">
    <property type="entry name" value="PKDCC"/>
</dbReference>
<sequence length="171" mass="19424">MSDLQVCLDLVRLLHFLSQSPLGSVGLLDFQPRQFVTVSGQLKLTDLDDISAEETACRTDADCTLQFLHRNFTLPCSSRGVCEDLNEKRNIYNAYRPLSRFIQEQFWSPGAQWSLRGVREEEQSSPTAVIVTCWINVEITVELELTELKPLCEHADRSSALLHMERPVEAV</sequence>
<dbReference type="EMBL" id="JAHRIN010027310">
    <property type="protein sequence ID" value="MEQ2201217.1"/>
    <property type="molecule type" value="Genomic_DNA"/>
</dbReference>
<dbReference type="PANTHER" id="PTHR46448">
    <property type="entry name" value="PROTEIN KINASE DOMAIN-CONTAINING PROTEIN"/>
    <property type="match status" value="1"/>
</dbReference>
<proteinExistence type="predicted"/>
<name>A0ABV0R0Z5_9TELE</name>
<keyword evidence="2" id="KW-1185">Reference proteome</keyword>
<dbReference type="PANTHER" id="PTHR46448:SF2">
    <property type="entry name" value="PROTEIN KINASE DOMAIN-CONTAINING PROTEIN"/>
    <property type="match status" value="1"/>
</dbReference>
<evidence type="ECO:0000313" key="2">
    <source>
        <dbReference type="Proteomes" id="UP001434883"/>
    </source>
</evidence>
<gene>
    <name evidence="1" type="ORF">XENOCAPTIV_009245</name>
</gene>
<reference evidence="1 2" key="1">
    <citation type="submission" date="2021-06" db="EMBL/GenBank/DDBJ databases">
        <authorList>
            <person name="Palmer J.M."/>
        </authorList>
    </citation>
    <scope>NUCLEOTIDE SEQUENCE [LARGE SCALE GENOMIC DNA]</scope>
    <source>
        <strain evidence="1 2">XC_2019</strain>
        <tissue evidence="1">Muscle</tissue>
    </source>
</reference>
<accession>A0ABV0R0Z5</accession>
<protein>
    <submittedName>
        <fullName evidence="1">Uncharacterized protein</fullName>
    </submittedName>
</protein>
<dbReference type="Proteomes" id="UP001434883">
    <property type="component" value="Unassembled WGS sequence"/>
</dbReference>
<evidence type="ECO:0000313" key="1">
    <source>
        <dbReference type="EMBL" id="MEQ2201217.1"/>
    </source>
</evidence>
<organism evidence="1 2">
    <name type="scientific">Xenoophorus captivus</name>
    <dbReference type="NCBI Taxonomy" id="1517983"/>
    <lineage>
        <taxon>Eukaryota</taxon>
        <taxon>Metazoa</taxon>
        <taxon>Chordata</taxon>
        <taxon>Craniata</taxon>
        <taxon>Vertebrata</taxon>
        <taxon>Euteleostomi</taxon>
        <taxon>Actinopterygii</taxon>
        <taxon>Neopterygii</taxon>
        <taxon>Teleostei</taxon>
        <taxon>Neoteleostei</taxon>
        <taxon>Acanthomorphata</taxon>
        <taxon>Ovalentaria</taxon>
        <taxon>Atherinomorphae</taxon>
        <taxon>Cyprinodontiformes</taxon>
        <taxon>Goodeidae</taxon>
        <taxon>Xenoophorus</taxon>
    </lineage>
</organism>
<comment type="caution">
    <text evidence="1">The sequence shown here is derived from an EMBL/GenBank/DDBJ whole genome shotgun (WGS) entry which is preliminary data.</text>
</comment>